<evidence type="ECO:0000313" key="3">
    <source>
        <dbReference type="EMBL" id="KAF2861683.1"/>
    </source>
</evidence>
<protein>
    <recommendedName>
        <fullName evidence="2">CCHC-type domain-containing protein</fullName>
    </recommendedName>
</protein>
<evidence type="ECO:0000313" key="4">
    <source>
        <dbReference type="Proteomes" id="UP000799421"/>
    </source>
</evidence>
<proteinExistence type="predicted"/>
<reference evidence="3" key="1">
    <citation type="journal article" date="2020" name="Stud. Mycol.">
        <title>101 Dothideomycetes genomes: a test case for predicting lifestyles and emergence of pathogens.</title>
        <authorList>
            <person name="Haridas S."/>
            <person name="Albert R."/>
            <person name="Binder M."/>
            <person name="Bloem J."/>
            <person name="Labutti K."/>
            <person name="Salamov A."/>
            <person name="Andreopoulos B."/>
            <person name="Baker S."/>
            <person name="Barry K."/>
            <person name="Bills G."/>
            <person name="Bluhm B."/>
            <person name="Cannon C."/>
            <person name="Castanera R."/>
            <person name="Culley D."/>
            <person name="Daum C."/>
            <person name="Ezra D."/>
            <person name="Gonzalez J."/>
            <person name="Henrissat B."/>
            <person name="Kuo A."/>
            <person name="Liang C."/>
            <person name="Lipzen A."/>
            <person name="Lutzoni F."/>
            <person name="Magnuson J."/>
            <person name="Mondo S."/>
            <person name="Nolan M."/>
            <person name="Ohm R."/>
            <person name="Pangilinan J."/>
            <person name="Park H.-J."/>
            <person name="Ramirez L."/>
            <person name="Alfaro M."/>
            <person name="Sun H."/>
            <person name="Tritt A."/>
            <person name="Yoshinaga Y."/>
            <person name="Zwiers L.-H."/>
            <person name="Turgeon B."/>
            <person name="Goodwin S."/>
            <person name="Spatafora J."/>
            <person name="Crous P."/>
            <person name="Grigoriev I."/>
        </authorList>
    </citation>
    <scope>NUCLEOTIDE SEQUENCE</scope>
    <source>
        <strain evidence="3">CBS 480.64</strain>
    </source>
</reference>
<evidence type="ECO:0000256" key="1">
    <source>
        <dbReference type="PROSITE-ProRule" id="PRU00047"/>
    </source>
</evidence>
<accession>A0A6A7C2T9</accession>
<dbReference type="AlphaFoldDB" id="A0A6A7C2T9"/>
<dbReference type="EMBL" id="MU005971">
    <property type="protein sequence ID" value="KAF2861683.1"/>
    <property type="molecule type" value="Genomic_DNA"/>
</dbReference>
<keyword evidence="4" id="KW-1185">Reference proteome</keyword>
<organism evidence="3 4">
    <name type="scientific">Piedraia hortae CBS 480.64</name>
    <dbReference type="NCBI Taxonomy" id="1314780"/>
    <lineage>
        <taxon>Eukaryota</taxon>
        <taxon>Fungi</taxon>
        <taxon>Dikarya</taxon>
        <taxon>Ascomycota</taxon>
        <taxon>Pezizomycotina</taxon>
        <taxon>Dothideomycetes</taxon>
        <taxon>Dothideomycetidae</taxon>
        <taxon>Capnodiales</taxon>
        <taxon>Piedraiaceae</taxon>
        <taxon>Piedraia</taxon>
    </lineage>
</organism>
<keyword evidence="1" id="KW-0862">Zinc</keyword>
<sequence length="93" mass="10835">MDPISLTGHIIPRAKQAISALGRCFRCDCPGHFATQCIRHPSHSAYHHRYFRRVEQQNGHKPSVLPRRWDYRGPTGQTCHAHTHFHYQPFFSS</sequence>
<dbReference type="GO" id="GO:0008270">
    <property type="term" value="F:zinc ion binding"/>
    <property type="evidence" value="ECO:0007669"/>
    <property type="project" value="UniProtKB-KW"/>
</dbReference>
<dbReference type="GO" id="GO:0003676">
    <property type="term" value="F:nucleic acid binding"/>
    <property type="evidence" value="ECO:0007669"/>
    <property type="project" value="InterPro"/>
</dbReference>
<dbReference type="Proteomes" id="UP000799421">
    <property type="component" value="Unassembled WGS sequence"/>
</dbReference>
<gene>
    <name evidence="3" type="ORF">K470DRAFT_35295</name>
</gene>
<keyword evidence="1" id="KW-0479">Metal-binding</keyword>
<dbReference type="InterPro" id="IPR001878">
    <property type="entry name" value="Znf_CCHC"/>
</dbReference>
<name>A0A6A7C2T9_9PEZI</name>
<feature type="domain" description="CCHC-type" evidence="2">
    <location>
        <begin position="23"/>
        <end position="37"/>
    </location>
</feature>
<dbReference type="PROSITE" id="PS50158">
    <property type="entry name" value="ZF_CCHC"/>
    <property type="match status" value="1"/>
</dbReference>
<evidence type="ECO:0000259" key="2">
    <source>
        <dbReference type="PROSITE" id="PS50158"/>
    </source>
</evidence>
<keyword evidence="1" id="KW-0863">Zinc-finger</keyword>